<keyword evidence="1" id="KW-0853">WD repeat</keyword>
<sequence>MLQLFLWHYKCLDGNADAVEFCTHEPYHNVLAAATYKLQEGDRPSRASSILLFDVNADVGRFDLFYHVETAGIFDFKWSPVGCNGNVGQCLLKLMLMVT</sequence>
<evidence type="ECO:0000256" key="3">
    <source>
        <dbReference type="ARBA" id="ARBA00043952"/>
    </source>
</evidence>
<gene>
    <name evidence="4" type="ORF">OIU79_029609</name>
</gene>
<comment type="caution">
    <text evidence="4">The sequence shown here is derived from an EMBL/GenBank/DDBJ whole genome shotgun (WGS) entry which is preliminary data.</text>
</comment>
<proteinExistence type="predicted"/>
<dbReference type="GO" id="GO:0005737">
    <property type="term" value="C:cytoplasm"/>
    <property type="evidence" value="ECO:0007669"/>
    <property type="project" value="TreeGrafter"/>
</dbReference>
<keyword evidence="4" id="KW-0489">Methyltransferase</keyword>
<dbReference type="PANTHER" id="PTHR46042:SF1">
    <property type="entry name" value="DIPHTHINE METHYLTRANSFERASE"/>
    <property type="match status" value="1"/>
</dbReference>
<dbReference type="GO" id="GO:0008168">
    <property type="term" value="F:methyltransferase activity"/>
    <property type="evidence" value="ECO:0007669"/>
    <property type="project" value="UniProtKB-KW"/>
</dbReference>
<keyword evidence="2" id="KW-0677">Repeat</keyword>
<dbReference type="PANTHER" id="PTHR46042">
    <property type="entry name" value="DIPHTHINE METHYLTRANSFERASE"/>
    <property type="match status" value="1"/>
</dbReference>
<dbReference type="GO" id="GO:0061685">
    <property type="term" value="F:diphthine methylesterase activity"/>
    <property type="evidence" value="ECO:0007669"/>
    <property type="project" value="TreeGrafter"/>
</dbReference>
<dbReference type="Proteomes" id="UP001151532">
    <property type="component" value="Chromosome 12"/>
</dbReference>
<reference evidence="4" key="2">
    <citation type="journal article" date="2023" name="Int. J. Mol. Sci.">
        <title>De Novo Assembly and Annotation of 11 Diverse Shrub Willow (Salix) Genomes Reveals Novel Gene Organization in Sex-Linked Regions.</title>
        <authorList>
            <person name="Hyden B."/>
            <person name="Feng K."/>
            <person name="Yates T.B."/>
            <person name="Jawdy S."/>
            <person name="Cereghino C."/>
            <person name="Smart L.B."/>
            <person name="Muchero W."/>
        </authorList>
    </citation>
    <scope>NUCLEOTIDE SEQUENCE</scope>
    <source>
        <tissue evidence="4">Shoot tip</tissue>
    </source>
</reference>
<dbReference type="GO" id="GO:0032259">
    <property type="term" value="P:methylation"/>
    <property type="evidence" value="ECO:0007669"/>
    <property type="project" value="UniProtKB-KW"/>
</dbReference>
<keyword evidence="5" id="KW-1185">Reference proteome</keyword>
<organism evidence="4 5">
    <name type="scientific">Salix purpurea</name>
    <name type="common">Purple osier willow</name>
    <dbReference type="NCBI Taxonomy" id="77065"/>
    <lineage>
        <taxon>Eukaryota</taxon>
        <taxon>Viridiplantae</taxon>
        <taxon>Streptophyta</taxon>
        <taxon>Embryophyta</taxon>
        <taxon>Tracheophyta</taxon>
        <taxon>Spermatophyta</taxon>
        <taxon>Magnoliopsida</taxon>
        <taxon>eudicotyledons</taxon>
        <taxon>Gunneridae</taxon>
        <taxon>Pentapetalae</taxon>
        <taxon>rosids</taxon>
        <taxon>fabids</taxon>
        <taxon>Malpighiales</taxon>
        <taxon>Salicaceae</taxon>
        <taxon>Saliceae</taxon>
        <taxon>Salix</taxon>
    </lineage>
</organism>
<evidence type="ECO:0000256" key="2">
    <source>
        <dbReference type="ARBA" id="ARBA00022737"/>
    </source>
</evidence>
<dbReference type="EMBL" id="JAPFFK010000008">
    <property type="protein sequence ID" value="KAJ6748532.1"/>
    <property type="molecule type" value="Genomic_DNA"/>
</dbReference>
<name>A0A9Q0VH60_SALPP</name>
<evidence type="ECO:0000256" key="1">
    <source>
        <dbReference type="ARBA" id="ARBA00022574"/>
    </source>
</evidence>
<dbReference type="OrthoDB" id="1930760at2759"/>
<evidence type="ECO:0000313" key="4">
    <source>
        <dbReference type="EMBL" id="KAJ6748532.1"/>
    </source>
</evidence>
<dbReference type="GO" id="GO:0017183">
    <property type="term" value="P:protein histidyl modification to diphthamide"/>
    <property type="evidence" value="ECO:0007669"/>
    <property type="project" value="TreeGrafter"/>
</dbReference>
<protein>
    <submittedName>
        <fullName evidence="4">DIPHTHINE METHYLTRANSFERASE</fullName>
    </submittedName>
</protein>
<accession>A0A9Q0VH60</accession>
<keyword evidence="4" id="KW-0808">Transferase</keyword>
<evidence type="ECO:0000313" key="5">
    <source>
        <dbReference type="Proteomes" id="UP001151532"/>
    </source>
</evidence>
<comment type="pathway">
    <text evidence="3">Protein modification.</text>
</comment>
<dbReference type="AlphaFoldDB" id="A0A9Q0VH60"/>
<reference evidence="4" key="1">
    <citation type="submission" date="2022-11" db="EMBL/GenBank/DDBJ databases">
        <authorList>
            <person name="Hyden B.L."/>
            <person name="Feng K."/>
            <person name="Yates T."/>
            <person name="Jawdy S."/>
            <person name="Smart L.B."/>
            <person name="Muchero W."/>
        </authorList>
    </citation>
    <scope>NUCLEOTIDE SEQUENCE</scope>
    <source>
        <tissue evidence="4">Shoot tip</tissue>
    </source>
</reference>
<dbReference type="InterPro" id="IPR052415">
    <property type="entry name" value="Diphthine_MTase"/>
</dbReference>